<dbReference type="Gramene" id="CDY08672">
    <property type="protein sequence ID" value="CDY08672"/>
    <property type="gene ID" value="GSBRNA2T00000517001"/>
</dbReference>
<name>A0A078F6E1_BRANA</name>
<gene>
    <name evidence="1" type="primary">BnaC04g19810D</name>
    <name evidence="1" type="ORF">GSBRNA2T00000517001</name>
</gene>
<protein>
    <submittedName>
        <fullName evidence="1">BnaC04g19810D protein</fullName>
    </submittedName>
</protein>
<dbReference type="PaxDb" id="3708-A0A078F6E1"/>
<sequence length="32" mass="3483">MISGVEIVAPDMFSSNNFVIHGISHTLELPRA</sequence>
<dbReference type="AlphaFoldDB" id="A0A078F6E1"/>
<dbReference type="EMBL" id="LK031987">
    <property type="protein sequence ID" value="CDY08672.1"/>
    <property type="molecule type" value="Genomic_DNA"/>
</dbReference>
<evidence type="ECO:0000313" key="2">
    <source>
        <dbReference type="Proteomes" id="UP000028999"/>
    </source>
</evidence>
<evidence type="ECO:0000313" key="1">
    <source>
        <dbReference type="EMBL" id="CDY08672.1"/>
    </source>
</evidence>
<keyword evidence="2" id="KW-1185">Reference proteome</keyword>
<accession>A0A078F6E1</accession>
<proteinExistence type="predicted"/>
<reference evidence="1 2" key="1">
    <citation type="journal article" date="2014" name="Science">
        <title>Plant genetics. Early allopolyploid evolution in the post-Neolithic Brassica napus oilseed genome.</title>
        <authorList>
            <person name="Chalhoub B."/>
            <person name="Denoeud F."/>
            <person name="Liu S."/>
            <person name="Parkin I.A."/>
            <person name="Tang H."/>
            <person name="Wang X."/>
            <person name="Chiquet J."/>
            <person name="Belcram H."/>
            <person name="Tong C."/>
            <person name="Samans B."/>
            <person name="Correa M."/>
            <person name="Da Silva C."/>
            <person name="Just J."/>
            <person name="Falentin C."/>
            <person name="Koh C.S."/>
            <person name="Le Clainche I."/>
            <person name="Bernard M."/>
            <person name="Bento P."/>
            <person name="Noel B."/>
            <person name="Labadie K."/>
            <person name="Alberti A."/>
            <person name="Charles M."/>
            <person name="Arnaud D."/>
            <person name="Guo H."/>
            <person name="Daviaud C."/>
            <person name="Alamery S."/>
            <person name="Jabbari K."/>
            <person name="Zhao M."/>
            <person name="Edger P.P."/>
            <person name="Chelaifa H."/>
            <person name="Tack D."/>
            <person name="Lassalle G."/>
            <person name="Mestiri I."/>
            <person name="Schnel N."/>
            <person name="Le Paslier M.C."/>
            <person name="Fan G."/>
            <person name="Renault V."/>
            <person name="Bayer P.E."/>
            <person name="Golicz A.A."/>
            <person name="Manoli S."/>
            <person name="Lee T.H."/>
            <person name="Thi V.H."/>
            <person name="Chalabi S."/>
            <person name="Hu Q."/>
            <person name="Fan C."/>
            <person name="Tollenaere R."/>
            <person name="Lu Y."/>
            <person name="Battail C."/>
            <person name="Shen J."/>
            <person name="Sidebottom C.H."/>
            <person name="Wang X."/>
            <person name="Canaguier A."/>
            <person name="Chauveau A."/>
            <person name="Berard A."/>
            <person name="Deniot G."/>
            <person name="Guan M."/>
            <person name="Liu Z."/>
            <person name="Sun F."/>
            <person name="Lim Y.P."/>
            <person name="Lyons E."/>
            <person name="Town C.D."/>
            <person name="Bancroft I."/>
            <person name="Wang X."/>
            <person name="Meng J."/>
            <person name="Ma J."/>
            <person name="Pires J.C."/>
            <person name="King G.J."/>
            <person name="Brunel D."/>
            <person name="Delourme R."/>
            <person name="Renard M."/>
            <person name="Aury J.M."/>
            <person name="Adams K.L."/>
            <person name="Batley J."/>
            <person name="Snowdon R.J."/>
            <person name="Tost J."/>
            <person name="Edwards D."/>
            <person name="Zhou Y."/>
            <person name="Hua W."/>
            <person name="Sharpe A.G."/>
            <person name="Paterson A.H."/>
            <person name="Guan C."/>
            <person name="Wincker P."/>
        </authorList>
    </citation>
    <scope>NUCLEOTIDE SEQUENCE [LARGE SCALE GENOMIC DNA]</scope>
    <source>
        <strain evidence="2">cv. Darmor-bzh</strain>
    </source>
</reference>
<organism evidence="1 2">
    <name type="scientific">Brassica napus</name>
    <name type="common">Rape</name>
    <dbReference type="NCBI Taxonomy" id="3708"/>
    <lineage>
        <taxon>Eukaryota</taxon>
        <taxon>Viridiplantae</taxon>
        <taxon>Streptophyta</taxon>
        <taxon>Embryophyta</taxon>
        <taxon>Tracheophyta</taxon>
        <taxon>Spermatophyta</taxon>
        <taxon>Magnoliopsida</taxon>
        <taxon>eudicotyledons</taxon>
        <taxon>Gunneridae</taxon>
        <taxon>Pentapetalae</taxon>
        <taxon>rosids</taxon>
        <taxon>malvids</taxon>
        <taxon>Brassicales</taxon>
        <taxon>Brassicaceae</taxon>
        <taxon>Brassiceae</taxon>
        <taxon>Brassica</taxon>
    </lineage>
</organism>
<dbReference type="Proteomes" id="UP000028999">
    <property type="component" value="Unassembled WGS sequence"/>
</dbReference>
<dbReference type="STRING" id="3708.A0A078F6E1"/>